<accession>A0ACD5Z0C2</accession>
<reference evidence="1" key="2">
    <citation type="submission" date="2025-09" db="UniProtKB">
        <authorList>
            <consortium name="EnsemblPlants"/>
        </authorList>
    </citation>
    <scope>IDENTIFICATION</scope>
</reference>
<keyword evidence="2" id="KW-1185">Reference proteome</keyword>
<sequence>MEVEVPKNVEERQVEEDVEQPPDWLPDGWVMEVKRGDDGILYQYFVSPVSGARFMMKAEVLNYLFSEMDEHWIQSKKSAESISFLPKVHEWLPKGWLLEIRAGGEKMDKMFKFYVYPALGVRLMSKQDVLLYVKEMKINVCDTDGKCNIDSRDNILAEVEFNPPGLPPGWVKEIVYRKTKEGIRKDPYITDPVSNYTFRAMGAALRYLETGEVTKYQFIQKTSVHELYSFEKSADLHESLRKRLTQKGKHAKTPTSSQKPRGSTVRKKNNYNGQTSYRTEDEDTEMDTDNSTSSVSSSEHQNIRNESMKSKMGQPSSSKTIMRPRGRPPKVAGTNGWNTKKARTKREFKPHNS</sequence>
<proteinExistence type="predicted"/>
<evidence type="ECO:0000313" key="1">
    <source>
        <dbReference type="EnsemblPlants" id="AVESA.00010b.r2.6AG1067560.1.CDS"/>
    </source>
</evidence>
<protein>
    <submittedName>
        <fullName evidence="1">Uncharacterized protein</fullName>
    </submittedName>
</protein>
<evidence type="ECO:0000313" key="2">
    <source>
        <dbReference type="Proteomes" id="UP001732700"/>
    </source>
</evidence>
<organism evidence="1 2">
    <name type="scientific">Avena sativa</name>
    <name type="common">Oat</name>
    <dbReference type="NCBI Taxonomy" id="4498"/>
    <lineage>
        <taxon>Eukaryota</taxon>
        <taxon>Viridiplantae</taxon>
        <taxon>Streptophyta</taxon>
        <taxon>Embryophyta</taxon>
        <taxon>Tracheophyta</taxon>
        <taxon>Spermatophyta</taxon>
        <taxon>Magnoliopsida</taxon>
        <taxon>Liliopsida</taxon>
        <taxon>Poales</taxon>
        <taxon>Poaceae</taxon>
        <taxon>BOP clade</taxon>
        <taxon>Pooideae</taxon>
        <taxon>Poodae</taxon>
        <taxon>Poeae</taxon>
        <taxon>Poeae Chloroplast Group 1 (Aveneae type)</taxon>
        <taxon>Aveninae</taxon>
        <taxon>Avena</taxon>
    </lineage>
</organism>
<name>A0ACD5Z0C2_AVESA</name>
<dbReference type="Proteomes" id="UP001732700">
    <property type="component" value="Chromosome 6A"/>
</dbReference>
<dbReference type="EnsemblPlants" id="AVESA.00010b.r2.6AG1067560.1">
    <property type="protein sequence ID" value="AVESA.00010b.r2.6AG1067560.1.CDS"/>
    <property type="gene ID" value="AVESA.00010b.r2.6AG1067560"/>
</dbReference>
<reference evidence="1" key="1">
    <citation type="submission" date="2021-05" db="EMBL/GenBank/DDBJ databases">
        <authorList>
            <person name="Scholz U."/>
            <person name="Mascher M."/>
            <person name="Fiebig A."/>
        </authorList>
    </citation>
    <scope>NUCLEOTIDE SEQUENCE [LARGE SCALE GENOMIC DNA]</scope>
</reference>